<dbReference type="GO" id="GO:0016020">
    <property type="term" value="C:membrane"/>
    <property type="evidence" value="ECO:0007669"/>
    <property type="project" value="UniProtKB-SubCell"/>
</dbReference>
<gene>
    <name evidence="10" type="primary">LOC106168060</name>
</gene>
<feature type="compositionally biased region" description="Polar residues" evidence="6">
    <location>
        <begin position="142"/>
        <end position="154"/>
    </location>
</feature>
<evidence type="ECO:0000259" key="8">
    <source>
        <dbReference type="PROSITE" id="PS50053"/>
    </source>
</evidence>
<feature type="domain" description="Ubiquitin-like" evidence="8">
    <location>
        <begin position="10"/>
        <end position="71"/>
    </location>
</feature>
<evidence type="ECO:0000256" key="6">
    <source>
        <dbReference type="SAM" id="MobiDB-lite"/>
    </source>
</evidence>
<feature type="transmembrane region" description="Helical" evidence="7">
    <location>
        <begin position="302"/>
        <end position="324"/>
    </location>
</feature>
<dbReference type="Gene3D" id="3.10.20.90">
    <property type="entry name" value="Phosphatidylinositol 3-kinase Catalytic Subunit, Chain A, domain 1"/>
    <property type="match status" value="1"/>
</dbReference>
<feature type="compositionally biased region" description="Basic residues" evidence="6">
    <location>
        <begin position="389"/>
        <end position="420"/>
    </location>
</feature>
<dbReference type="InParanoid" id="A0A1S3IWV0"/>
<dbReference type="RefSeq" id="XP_013402446.1">
    <property type="nucleotide sequence ID" value="XM_013546992.1"/>
</dbReference>
<evidence type="ECO:0000256" key="1">
    <source>
        <dbReference type="ARBA" id="ARBA00004370"/>
    </source>
</evidence>
<evidence type="ECO:0000313" key="10">
    <source>
        <dbReference type="RefSeq" id="XP_013402446.1"/>
    </source>
</evidence>
<protein>
    <submittedName>
        <fullName evidence="10">Transcription factor mef2A</fullName>
    </submittedName>
</protein>
<reference evidence="10" key="1">
    <citation type="journal article" date="2015" name="Nat. Commun.">
        <title>The Lingula genome provides insights into brachiopod evolution and the origin of phosphate biomineralization.</title>
        <authorList>
            <person name="Luo Y.J."/>
            <person name="Takeuchi T."/>
            <person name="Koyanagi R."/>
            <person name="Yamada L."/>
            <person name="Kanda M."/>
            <person name="Khalturina M."/>
            <person name="Fujie M."/>
            <person name="Yamasaki S.I."/>
            <person name="Endo K."/>
            <person name="Satoh N."/>
        </authorList>
    </citation>
    <scope>NUCLEOTIDE SEQUENCE</scope>
</reference>
<accession>A0A1S3IWV0</accession>
<feature type="region of interest" description="Disordered" evidence="6">
    <location>
        <begin position="92"/>
        <end position="154"/>
    </location>
</feature>
<evidence type="ECO:0000256" key="3">
    <source>
        <dbReference type="ARBA" id="ARBA00022989"/>
    </source>
</evidence>
<comment type="subcellular location">
    <subcellularLocation>
        <location evidence="1">Membrane</location>
    </subcellularLocation>
</comment>
<feature type="compositionally biased region" description="Polar residues" evidence="6">
    <location>
        <begin position="560"/>
        <end position="573"/>
    </location>
</feature>
<name>A0A1S3IWV0_LINAN</name>
<dbReference type="FunFam" id="3.10.20.90:FF:000046">
    <property type="entry name" value="Homocysteine-responsive endoplasmic reticulum-resident ubiquitin-like domain member 2 protein"/>
    <property type="match status" value="1"/>
</dbReference>
<feature type="region of interest" description="Disordered" evidence="6">
    <location>
        <begin position="554"/>
        <end position="692"/>
    </location>
</feature>
<dbReference type="STRING" id="7574.A0A1S3IWV0"/>
<dbReference type="GeneID" id="106168060"/>
<dbReference type="InterPro" id="IPR039751">
    <property type="entry name" value="HERPUD1/2"/>
</dbReference>
<sequence length="692" mass="78718">MDQLLSSSPVTLIVKAPNQKIDDHKVACCLNWTVKKLKEHLAESYPSKPKEDQQKIIYSGKLLHDHLTLRDVIRQYEEKEHQCHTVHLVCSSSAQHTPDAKSETKLTTSQSPPSVNIVSQSSGVQQSVTPDQSGLRHRGVATPQSHLPTPQSQSEAYQQMFGASPMYASYYQMMQQTAGAPYSPHQMMQYAAGAPYSPQQMMAMQQLYAQQMAQYMQLVQQGGVPQSPTQGVTQPMPPPDANVPAAANQHPANNQRQGNNNQNLVMNAQGGAMFQEEEEEENRDWLDWVYTLSRFSVLLSIVYFYSTLSRFLMVLGFFVLVYIYEAGWLRPRRREAGNGNIQHQQQQQQQHQRQEENLPELTPSRFGSKRDSHSDFGDYFERDRPVHNMPHHHHQQHHHHHQQQHKQQHHHSSHPHHQQHQRYSNIEEKSYGAAEASIPYIDSNGHRHEPRQWYETSESPPSLKHRHHSGSDSPRYESPLQPNVKHDIMNISRDIQQRLSVEREKNPERNENRTNTKGAPESPKPVMTVTKFRPYREVTKPYELSDFYKYSEKLRRQRSNESPGSQSSGTPPHSGQEPHSPRSPYLSQRTPHHQGAAAAGGQGATYSEGGYDRPPLSPASYETVRERGLGSYTVQSHQAPRYHTQTAGYHSQSSSSRQVQYTAPQPMKCEPVLSPPPDGSSSSSSGARRWSP</sequence>
<feature type="region of interest" description="Disordered" evidence="6">
    <location>
        <begin position="499"/>
        <end position="532"/>
    </location>
</feature>
<dbReference type="Pfam" id="PF00240">
    <property type="entry name" value="ubiquitin"/>
    <property type="match status" value="1"/>
</dbReference>
<evidence type="ECO:0000256" key="4">
    <source>
        <dbReference type="ARBA" id="ARBA00023136"/>
    </source>
</evidence>
<dbReference type="SUPFAM" id="SSF54236">
    <property type="entry name" value="Ubiquitin-like"/>
    <property type="match status" value="1"/>
</dbReference>
<dbReference type="InterPro" id="IPR029071">
    <property type="entry name" value="Ubiquitin-like_domsf"/>
</dbReference>
<reference evidence="10" key="2">
    <citation type="submission" date="2025-08" db="UniProtKB">
        <authorList>
            <consortium name="RefSeq"/>
        </authorList>
    </citation>
    <scope>IDENTIFICATION</scope>
</reference>
<evidence type="ECO:0000256" key="7">
    <source>
        <dbReference type="SAM" id="Phobius"/>
    </source>
</evidence>
<dbReference type="OrthoDB" id="21589at2759"/>
<feature type="region of interest" description="Disordered" evidence="6">
    <location>
        <begin position="441"/>
        <end position="486"/>
    </location>
</feature>
<keyword evidence="2 7" id="KW-0812">Transmembrane</keyword>
<evidence type="ECO:0000256" key="2">
    <source>
        <dbReference type="ARBA" id="ARBA00022692"/>
    </source>
</evidence>
<dbReference type="AlphaFoldDB" id="A0A1S3IWV0"/>
<dbReference type="SMART" id="SM00213">
    <property type="entry name" value="UBQ"/>
    <property type="match status" value="1"/>
</dbReference>
<feature type="compositionally biased region" description="Polar residues" evidence="6">
    <location>
        <begin position="632"/>
        <end position="663"/>
    </location>
</feature>
<feature type="region of interest" description="Disordered" evidence="6">
    <location>
        <begin position="337"/>
        <end position="424"/>
    </location>
</feature>
<dbReference type="PANTHER" id="PTHR12943:SF27">
    <property type="entry name" value="HOMOCYSTEINE-INDUCED ENDOPLASMIC RETICULUM PROTEIN, ISOFORM A"/>
    <property type="match status" value="1"/>
</dbReference>
<feature type="compositionally biased region" description="Basic and acidic residues" evidence="6">
    <location>
        <begin position="500"/>
        <end position="514"/>
    </location>
</feature>
<dbReference type="PROSITE" id="PS50053">
    <property type="entry name" value="UBIQUITIN_2"/>
    <property type="match status" value="1"/>
</dbReference>
<feature type="compositionally biased region" description="Low complexity" evidence="6">
    <location>
        <begin position="342"/>
        <end position="351"/>
    </location>
</feature>
<evidence type="ECO:0000256" key="5">
    <source>
        <dbReference type="ARBA" id="ARBA00023230"/>
    </source>
</evidence>
<dbReference type="PANTHER" id="PTHR12943">
    <property type="entry name" value="HOMOCYSTEINE-RESPONSIVE ENDOPLASMIC RETICULUM-RESIDENT UNIQUITIN-LIKE DOMAIN HERPUD PROTEIN FAMILY MEMBER"/>
    <property type="match status" value="1"/>
</dbReference>
<keyword evidence="3 7" id="KW-1133">Transmembrane helix</keyword>
<dbReference type="KEGG" id="lak:106168060"/>
<dbReference type="GO" id="GO:0030968">
    <property type="term" value="P:endoplasmic reticulum unfolded protein response"/>
    <property type="evidence" value="ECO:0007669"/>
    <property type="project" value="TreeGrafter"/>
</dbReference>
<dbReference type="Proteomes" id="UP000085678">
    <property type="component" value="Unplaced"/>
</dbReference>
<keyword evidence="5" id="KW-0834">Unfolded protein response</keyword>
<evidence type="ECO:0000313" key="9">
    <source>
        <dbReference type="Proteomes" id="UP000085678"/>
    </source>
</evidence>
<organism evidence="9 10">
    <name type="scientific">Lingula anatina</name>
    <name type="common">Brachiopod</name>
    <name type="synonym">Lingula unguis</name>
    <dbReference type="NCBI Taxonomy" id="7574"/>
    <lineage>
        <taxon>Eukaryota</taxon>
        <taxon>Metazoa</taxon>
        <taxon>Spiralia</taxon>
        <taxon>Lophotrochozoa</taxon>
        <taxon>Brachiopoda</taxon>
        <taxon>Linguliformea</taxon>
        <taxon>Lingulata</taxon>
        <taxon>Lingulida</taxon>
        <taxon>Linguloidea</taxon>
        <taxon>Lingulidae</taxon>
        <taxon>Lingula</taxon>
    </lineage>
</organism>
<proteinExistence type="predicted"/>
<keyword evidence="4 7" id="KW-0472">Membrane</keyword>
<keyword evidence="9" id="KW-1185">Reference proteome</keyword>
<feature type="compositionally biased region" description="Low complexity" evidence="6">
    <location>
        <begin position="114"/>
        <end position="128"/>
    </location>
</feature>
<feature type="compositionally biased region" description="Basic and acidic residues" evidence="6">
    <location>
        <begin position="368"/>
        <end position="386"/>
    </location>
</feature>
<dbReference type="InterPro" id="IPR000626">
    <property type="entry name" value="Ubiquitin-like_dom"/>
</dbReference>
<dbReference type="CDD" id="cd01790">
    <property type="entry name" value="Ubl_HERP"/>
    <property type="match status" value="1"/>
</dbReference>